<dbReference type="PANTHER" id="PTHR15597:SF44">
    <property type="entry name" value="PIP-1"/>
    <property type="match status" value="1"/>
</dbReference>
<evidence type="ECO:0000256" key="2">
    <source>
        <dbReference type="ARBA" id="ARBA00022884"/>
    </source>
</evidence>
<evidence type="ECO:0000313" key="5">
    <source>
        <dbReference type="Proteomes" id="UP000095283"/>
    </source>
</evidence>
<dbReference type="InterPro" id="IPR047131">
    <property type="entry name" value="RBFOX1-like"/>
</dbReference>
<sequence>MPLRYTNIVKYIIDVQVVCNERGSKGFGFVTLDTKEACIRARAELHGRQVQGRVIEFIFCNTSSDGIQVRKATPMVAKKIGPRTVKTDSRFFPTSPSTAVPLQNTQTMSILQQQQIIANLLLAQNPLVVQTLLNQPAVGLSLLGMVPRLAPPPLMGNVISPLGSFGVGAMPLNNYGVASSLPQGFRCQPAVNVLNLPGSIDLLASLGVGVGLMPPQSTWCYMDSKSKIQVFKYVTPSLMKKCKKQVTDVQTLNNLWIGNKLAGKVPGSEAPSIKNYWEHKIFKEQQQKADIARIQRPKPYGFPKWRSSDALSASLVASNPVEIPRDSYIPKQRQKMMEDTYREAQDTKALIQQQVHPQRHIQKGKSLDSLIMQTDFQPW</sequence>
<evidence type="ECO:0000259" key="4">
    <source>
        <dbReference type="Pfam" id="PF00076"/>
    </source>
</evidence>
<comment type="subcellular location">
    <subcellularLocation>
        <location evidence="1">Nucleus</location>
    </subcellularLocation>
</comment>
<dbReference type="GO" id="GO:0003729">
    <property type="term" value="F:mRNA binding"/>
    <property type="evidence" value="ECO:0007669"/>
    <property type="project" value="TreeGrafter"/>
</dbReference>
<evidence type="ECO:0000256" key="3">
    <source>
        <dbReference type="ARBA" id="ARBA00023242"/>
    </source>
</evidence>
<keyword evidence="2" id="KW-0694">RNA-binding</keyword>
<dbReference type="AlphaFoldDB" id="A0A1I7WW69"/>
<dbReference type="Proteomes" id="UP000095283">
    <property type="component" value="Unplaced"/>
</dbReference>
<name>A0A1I7WW69_HETBA</name>
<evidence type="ECO:0000313" key="6">
    <source>
        <dbReference type="WBParaSite" id="Hba_09381"/>
    </source>
</evidence>
<evidence type="ECO:0000256" key="1">
    <source>
        <dbReference type="ARBA" id="ARBA00004123"/>
    </source>
</evidence>
<protein>
    <submittedName>
        <fullName evidence="6">RRM domain-containing protein</fullName>
    </submittedName>
</protein>
<dbReference type="GO" id="GO:0005737">
    <property type="term" value="C:cytoplasm"/>
    <property type="evidence" value="ECO:0007669"/>
    <property type="project" value="TreeGrafter"/>
</dbReference>
<accession>A0A1I7WW69</accession>
<dbReference type="InterPro" id="IPR035979">
    <property type="entry name" value="RBD_domain_sf"/>
</dbReference>
<keyword evidence="5" id="KW-1185">Reference proteome</keyword>
<dbReference type="GO" id="GO:0000381">
    <property type="term" value="P:regulation of alternative mRNA splicing, via spliceosome"/>
    <property type="evidence" value="ECO:0007669"/>
    <property type="project" value="InterPro"/>
</dbReference>
<proteinExistence type="predicted"/>
<keyword evidence="3" id="KW-0539">Nucleus</keyword>
<dbReference type="Gene3D" id="3.30.70.330">
    <property type="match status" value="1"/>
</dbReference>
<dbReference type="Pfam" id="PF00076">
    <property type="entry name" value="RRM_1"/>
    <property type="match status" value="1"/>
</dbReference>
<dbReference type="WBParaSite" id="Hba_09381">
    <property type="protein sequence ID" value="Hba_09381"/>
    <property type="gene ID" value="Hba_09381"/>
</dbReference>
<dbReference type="GO" id="GO:0005634">
    <property type="term" value="C:nucleus"/>
    <property type="evidence" value="ECO:0007669"/>
    <property type="project" value="UniProtKB-SubCell"/>
</dbReference>
<organism evidence="5 6">
    <name type="scientific">Heterorhabditis bacteriophora</name>
    <name type="common">Entomopathogenic nematode worm</name>
    <dbReference type="NCBI Taxonomy" id="37862"/>
    <lineage>
        <taxon>Eukaryota</taxon>
        <taxon>Metazoa</taxon>
        <taxon>Ecdysozoa</taxon>
        <taxon>Nematoda</taxon>
        <taxon>Chromadorea</taxon>
        <taxon>Rhabditida</taxon>
        <taxon>Rhabditina</taxon>
        <taxon>Rhabditomorpha</taxon>
        <taxon>Strongyloidea</taxon>
        <taxon>Heterorhabditidae</taxon>
        <taxon>Heterorhabditis</taxon>
    </lineage>
</organism>
<dbReference type="InterPro" id="IPR012677">
    <property type="entry name" value="Nucleotide-bd_a/b_plait_sf"/>
</dbReference>
<dbReference type="GO" id="GO:0007399">
    <property type="term" value="P:nervous system development"/>
    <property type="evidence" value="ECO:0007669"/>
    <property type="project" value="InterPro"/>
</dbReference>
<reference evidence="6" key="1">
    <citation type="submission" date="2016-11" db="UniProtKB">
        <authorList>
            <consortium name="WormBaseParasite"/>
        </authorList>
    </citation>
    <scope>IDENTIFICATION</scope>
</reference>
<dbReference type="PANTHER" id="PTHR15597">
    <property type="entry name" value="ATAXIN 2-BINDING PROTEIN 1-RELATED"/>
    <property type="match status" value="1"/>
</dbReference>
<feature type="domain" description="RRM" evidence="4">
    <location>
        <begin position="12"/>
        <end position="55"/>
    </location>
</feature>
<dbReference type="SUPFAM" id="SSF54928">
    <property type="entry name" value="RNA-binding domain, RBD"/>
    <property type="match status" value="1"/>
</dbReference>
<dbReference type="InterPro" id="IPR000504">
    <property type="entry name" value="RRM_dom"/>
</dbReference>